<comment type="caution">
    <text evidence="1">The sequence shown here is derived from an EMBL/GenBank/DDBJ whole genome shotgun (WGS) entry which is preliminary data.</text>
</comment>
<gene>
    <name evidence="1" type="ORF">NG895_20045</name>
</gene>
<dbReference type="Pfam" id="PF14060">
    <property type="entry name" value="DUF4252"/>
    <property type="match status" value="1"/>
</dbReference>
<dbReference type="Proteomes" id="UP001155241">
    <property type="component" value="Unassembled WGS sequence"/>
</dbReference>
<dbReference type="EMBL" id="JAMXLR010000072">
    <property type="protein sequence ID" value="MCO6046195.1"/>
    <property type="molecule type" value="Genomic_DNA"/>
</dbReference>
<organism evidence="1 2">
    <name type="scientific">Aeoliella straminimaris</name>
    <dbReference type="NCBI Taxonomy" id="2954799"/>
    <lineage>
        <taxon>Bacteria</taxon>
        <taxon>Pseudomonadati</taxon>
        <taxon>Planctomycetota</taxon>
        <taxon>Planctomycetia</taxon>
        <taxon>Pirellulales</taxon>
        <taxon>Lacipirellulaceae</taxon>
        <taxon>Aeoliella</taxon>
    </lineage>
</organism>
<sequence>MQMGQSIVRRVGRRALMVAVVTSMGSYATFAQQVDSPSSQGGRVKLDVADLPPAAVEMDLGPGLIRHFFKLGDAAVAGVLEGLSTSPDAETSENLQFAAKQLTSARELGDIASEVIQEVHVRAWNGEIDALAAATQLIDAYDAQLPAAGWEPTLRARQQNEMVRIYTLHEGESLSGVLVVAAQRNELVVVNVVGDLSPQNIQHLASTATRIGVQLGLDKELNKAIGQLREEMERKHQH</sequence>
<dbReference type="AlphaFoldDB" id="A0A9X2JHM2"/>
<protein>
    <submittedName>
        <fullName evidence="1">DUF4252 domain-containing protein</fullName>
    </submittedName>
</protein>
<reference evidence="1" key="1">
    <citation type="submission" date="2022-06" db="EMBL/GenBank/DDBJ databases">
        <title>Aeoliella straminimaris, a novel planctomycete from sediments.</title>
        <authorList>
            <person name="Vitorino I.R."/>
            <person name="Lage O.M."/>
        </authorList>
    </citation>
    <scope>NUCLEOTIDE SEQUENCE</scope>
    <source>
        <strain evidence="1">ICT_H6.2</strain>
    </source>
</reference>
<dbReference type="InterPro" id="IPR025348">
    <property type="entry name" value="DUF4252"/>
</dbReference>
<evidence type="ECO:0000313" key="1">
    <source>
        <dbReference type="EMBL" id="MCO6046195.1"/>
    </source>
</evidence>
<accession>A0A9X2JHM2</accession>
<proteinExistence type="predicted"/>
<evidence type="ECO:0000313" key="2">
    <source>
        <dbReference type="Proteomes" id="UP001155241"/>
    </source>
</evidence>
<dbReference type="RefSeq" id="WP_252854309.1">
    <property type="nucleotide sequence ID" value="NZ_JAMXLR010000072.1"/>
</dbReference>
<name>A0A9X2JHM2_9BACT</name>
<keyword evidence="2" id="KW-1185">Reference proteome</keyword>